<evidence type="ECO:0000313" key="3">
    <source>
        <dbReference type="EMBL" id="MCL9815973.1"/>
    </source>
</evidence>
<protein>
    <submittedName>
        <fullName evidence="3">Uncharacterized protein</fullName>
    </submittedName>
</protein>
<sequence length="125" mass="14288">MWSSELPTGTVSPDRTGDRTYPLDPSTPDGVDTQPYPTRSELTAAARDRSRAVREANQLRTQVSLLRDELDRERTERRQVVERYEYLLADVQRTKNEPKRTAGVCERIGAHIDAAFTSLRNTVQR</sequence>
<accession>A0AAE3FVY3</accession>
<gene>
    <name evidence="3" type="ORF">AArcSt2_03360</name>
</gene>
<comment type="caution">
    <text evidence="3">The sequence shown here is derived from an EMBL/GenBank/DDBJ whole genome shotgun (WGS) entry which is preliminary data.</text>
</comment>
<feature type="region of interest" description="Disordered" evidence="2">
    <location>
        <begin position="1"/>
        <end position="37"/>
    </location>
</feature>
<keyword evidence="4" id="KW-1185">Reference proteome</keyword>
<dbReference type="RefSeq" id="WP_250582898.1">
    <property type="nucleotide sequence ID" value="NZ_JAKRVX010000001.1"/>
</dbReference>
<dbReference type="EMBL" id="JAKRVX010000001">
    <property type="protein sequence ID" value="MCL9815973.1"/>
    <property type="molecule type" value="Genomic_DNA"/>
</dbReference>
<feature type="compositionally biased region" description="Polar residues" evidence="2">
    <location>
        <begin position="1"/>
        <end position="13"/>
    </location>
</feature>
<evidence type="ECO:0000256" key="1">
    <source>
        <dbReference type="SAM" id="Coils"/>
    </source>
</evidence>
<dbReference type="AlphaFoldDB" id="A0AAE3FVY3"/>
<proteinExistence type="predicted"/>
<evidence type="ECO:0000313" key="4">
    <source>
        <dbReference type="Proteomes" id="UP001203207"/>
    </source>
</evidence>
<evidence type="ECO:0000256" key="2">
    <source>
        <dbReference type="SAM" id="MobiDB-lite"/>
    </source>
</evidence>
<feature type="coiled-coil region" evidence="1">
    <location>
        <begin position="49"/>
        <end position="76"/>
    </location>
</feature>
<reference evidence="3" key="1">
    <citation type="journal article" date="2022" name="Syst. Appl. Microbiol.">
        <title>Natronocalculus amylovorans gen. nov., sp. nov., and Natranaeroarchaeum aerophilus sp. nov., dominant culturable amylolytic natronoarchaea from hypersaline soda lakes in southwestern Siberia.</title>
        <authorList>
            <person name="Sorokin D.Y."/>
            <person name="Elcheninov A.G."/>
            <person name="Khizhniak T.V."/>
            <person name="Koenen M."/>
            <person name="Bale N.J."/>
            <person name="Damste J.S.S."/>
            <person name="Kublanov I.V."/>
        </authorList>
    </citation>
    <scope>NUCLEOTIDE SEQUENCE</scope>
    <source>
        <strain evidence="3">AArc-St2</strain>
    </source>
</reference>
<organism evidence="3 4">
    <name type="scientific">Natronocalculus amylovorans</name>
    <dbReference type="NCBI Taxonomy" id="2917812"/>
    <lineage>
        <taxon>Archaea</taxon>
        <taxon>Methanobacteriati</taxon>
        <taxon>Methanobacteriota</taxon>
        <taxon>Stenosarchaea group</taxon>
        <taxon>Halobacteria</taxon>
        <taxon>Halobacteriales</taxon>
        <taxon>Haloferacaceae</taxon>
        <taxon>Natronocalculus</taxon>
    </lineage>
</organism>
<reference evidence="3" key="2">
    <citation type="submission" date="2022-02" db="EMBL/GenBank/DDBJ databases">
        <authorList>
            <person name="Elcheninov A.G."/>
            <person name="Sorokin D.Y."/>
            <person name="Kublanov I.V."/>
        </authorList>
    </citation>
    <scope>NUCLEOTIDE SEQUENCE</scope>
    <source>
        <strain evidence="3">AArc-St2</strain>
    </source>
</reference>
<name>A0AAE3FVY3_9EURY</name>
<dbReference type="Proteomes" id="UP001203207">
    <property type="component" value="Unassembled WGS sequence"/>
</dbReference>
<keyword evidence="1" id="KW-0175">Coiled coil</keyword>